<dbReference type="NCBIfam" id="TIGR00976">
    <property type="entry name" value="CocE_NonD"/>
    <property type="match status" value="1"/>
</dbReference>
<keyword evidence="5" id="KW-1185">Reference proteome</keyword>
<dbReference type="Proteomes" id="UP000002027">
    <property type="component" value="Chromosome 2"/>
</dbReference>
<dbReference type="STRING" id="479434.Sthe_3306"/>
<dbReference type="HOGENOM" id="CLU_015590_5_1_0"/>
<dbReference type="InterPro" id="IPR013736">
    <property type="entry name" value="Xaa-Pro_dipept_C"/>
</dbReference>
<name>D1CA63_SPHTD</name>
<feature type="region of interest" description="Disordered" evidence="2">
    <location>
        <begin position="372"/>
        <end position="397"/>
    </location>
</feature>
<reference evidence="5" key="1">
    <citation type="submission" date="2009-11" db="EMBL/GenBank/DDBJ databases">
        <title>The complete chromosome 2 of Sphaerobacter thermophilus DSM 20745.</title>
        <authorList>
            <person name="Lucas S."/>
            <person name="Copeland A."/>
            <person name="Lapidus A."/>
            <person name="Glavina del Rio T."/>
            <person name="Dalin E."/>
            <person name="Tice H."/>
            <person name="Bruce D."/>
            <person name="Goodwin L."/>
            <person name="Pitluck S."/>
            <person name="Kyrpides N."/>
            <person name="Mavromatis K."/>
            <person name="Ivanova N."/>
            <person name="Mikhailova N."/>
            <person name="LaButti K.M."/>
            <person name="Clum A."/>
            <person name="Sun H.I."/>
            <person name="Brettin T."/>
            <person name="Detter J.C."/>
            <person name="Han C."/>
            <person name="Larimer F."/>
            <person name="Land M."/>
            <person name="Hauser L."/>
            <person name="Markowitz V."/>
            <person name="Cheng J.F."/>
            <person name="Hugenholtz P."/>
            <person name="Woyke T."/>
            <person name="Wu D."/>
            <person name="Steenblock K."/>
            <person name="Schneider S."/>
            <person name="Pukall R."/>
            <person name="Goeker M."/>
            <person name="Klenk H.P."/>
            <person name="Eisen J.A."/>
        </authorList>
    </citation>
    <scope>NUCLEOTIDE SEQUENCE [LARGE SCALE GENOMIC DNA]</scope>
    <source>
        <strain evidence="5">ATCC 49802 / DSM 20745 / S 6022</strain>
    </source>
</reference>
<dbReference type="SUPFAM" id="SSF53474">
    <property type="entry name" value="alpha/beta-Hydrolases"/>
    <property type="match status" value="1"/>
</dbReference>
<dbReference type="Gene3D" id="3.40.50.1820">
    <property type="entry name" value="alpha/beta hydrolase"/>
    <property type="match status" value="1"/>
</dbReference>
<protein>
    <submittedName>
        <fullName evidence="4">X-Pro dipeptidyl-peptidase domain protein</fullName>
    </submittedName>
</protein>
<dbReference type="InterPro" id="IPR029058">
    <property type="entry name" value="AB_hydrolase_fold"/>
</dbReference>
<dbReference type="PANTHER" id="PTHR43056">
    <property type="entry name" value="PEPTIDASE S9 PROLYL OLIGOPEPTIDASE"/>
    <property type="match status" value="1"/>
</dbReference>
<dbReference type="InterPro" id="IPR008979">
    <property type="entry name" value="Galactose-bd-like_sf"/>
</dbReference>
<dbReference type="InterPro" id="IPR000383">
    <property type="entry name" value="Xaa-Pro-like_dom"/>
</dbReference>
<evidence type="ECO:0000256" key="2">
    <source>
        <dbReference type="SAM" id="MobiDB-lite"/>
    </source>
</evidence>
<dbReference type="RefSeq" id="WP_012873741.1">
    <property type="nucleotide sequence ID" value="NC_013524.1"/>
</dbReference>
<dbReference type="Gene3D" id="1.10.3020.10">
    <property type="entry name" value="alpha-amino acid ester hydrolase ( Helical cap domain)"/>
    <property type="match status" value="1"/>
</dbReference>
<dbReference type="AlphaFoldDB" id="D1CA63"/>
<feature type="compositionally biased region" description="Basic and acidic residues" evidence="2">
    <location>
        <begin position="381"/>
        <end position="390"/>
    </location>
</feature>
<evidence type="ECO:0000313" key="5">
    <source>
        <dbReference type="Proteomes" id="UP000002027"/>
    </source>
</evidence>
<dbReference type="GO" id="GO:0008239">
    <property type="term" value="F:dipeptidyl-peptidase activity"/>
    <property type="evidence" value="ECO:0007669"/>
    <property type="project" value="InterPro"/>
</dbReference>
<keyword evidence="1" id="KW-0378">Hydrolase</keyword>
<accession>D1CA63</accession>
<sequence>MSEMTPRQRFEARLAAAGDTGTVFEVGIPMRDGVELAADIYLPDASALPAPAIVQITPYDKSNPTFFPVEGRFYQQHGYAFVVVDVRGRGKSEGEWRAFVNDPRDGYDIIEWVAAQDWCTGKVGTTGLSYMGWTQWAAASERPPHLTCMVSTSAAGRWQQEIPYTSGVFQLYFGWWVHMVRRRINESYSLAHTDWDEVLRRLPLEAIGEFINPTGQTWRDMMDHDTLDDFWKAIRFDDRYASIDVPCLHVTGWYDLEDLLGAFHHYEHMVRYSPARDTQRLVVGPWSHLGSRYPNSRYLDIDFGPDAALDMDQLHLQWFDYWLKGIDNGILDTAPVRLFEPGTNVWVEADHWPLAEREEALYLRFDGAEGSLTADPPADADPDRTYRYDPLDPAPTQMDVRRYPMEEVPLDQTAVEARDDVIVYTSEVLTEPVVISGWPRLELFASSDCDDTDWHVKITDVHPDGRSIKVTQGCLRASYRDSLESPTPLTPGEPTRFTVELWPTHHCFLPGHRIRVSITSSDFPWFARNMNRFGPIKWATNPRIANNTVHHSPAYPSRIHLPIARGSVGSGGDAG</sequence>
<reference evidence="4 5" key="2">
    <citation type="journal article" date="2010" name="Stand. Genomic Sci.">
        <title>Complete genome sequence of Desulfohalobium retbaense type strain (HR(100)).</title>
        <authorList>
            <person name="Spring S."/>
            <person name="Nolan M."/>
            <person name="Lapidus A."/>
            <person name="Glavina Del Rio T."/>
            <person name="Copeland A."/>
            <person name="Tice H."/>
            <person name="Cheng J.F."/>
            <person name="Lucas S."/>
            <person name="Land M."/>
            <person name="Chen F."/>
            <person name="Bruce D."/>
            <person name="Goodwin L."/>
            <person name="Pitluck S."/>
            <person name="Ivanova N."/>
            <person name="Mavromatis K."/>
            <person name="Mikhailova N."/>
            <person name="Pati A."/>
            <person name="Chen A."/>
            <person name="Palaniappan K."/>
            <person name="Hauser L."/>
            <person name="Chang Y.J."/>
            <person name="Jeffries C.D."/>
            <person name="Munk C."/>
            <person name="Kiss H."/>
            <person name="Chain P."/>
            <person name="Han C."/>
            <person name="Brettin T."/>
            <person name="Detter J.C."/>
            <person name="Schuler E."/>
            <person name="Goker M."/>
            <person name="Rohde M."/>
            <person name="Bristow J."/>
            <person name="Eisen J.A."/>
            <person name="Markowitz V."/>
            <person name="Hugenholtz P."/>
            <person name="Kyrpides N.C."/>
            <person name="Klenk H.P."/>
        </authorList>
    </citation>
    <scope>NUCLEOTIDE SEQUENCE [LARGE SCALE GENOMIC DNA]</scope>
    <source>
        <strain evidence="5">ATCC 49802 / DSM 20745 / S 6022</strain>
    </source>
</reference>
<dbReference type="SMART" id="SM00939">
    <property type="entry name" value="PepX_C"/>
    <property type="match status" value="1"/>
</dbReference>
<evidence type="ECO:0000259" key="3">
    <source>
        <dbReference type="SMART" id="SM00939"/>
    </source>
</evidence>
<dbReference type="OrthoDB" id="319764at2"/>
<dbReference type="EMBL" id="CP001824">
    <property type="protein sequence ID" value="ACZ40706.1"/>
    <property type="molecule type" value="Genomic_DNA"/>
</dbReference>
<evidence type="ECO:0000313" key="4">
    <source>
        <dbReference type="EMBL" id="ACZ40706.1"/>
    </source>
</evidence>
<dbReference type="Pfam" id="PF02129">
    <property type="entry name" value="Peptidase_S15"/>
    <property type="match status" value="1"/>
</dbReference>
<dbReference type="InterPro" id="IPR005674">
    <property type="entry name" value="CocE/Ser_esterase"/>
</dbReference>
<dbReference type="Gene3D" id="2.60.120.260">
    <property type="entry name" value="Galactose-binding domain-like"/>
    <property type="match status" value="1"/>
</dbReference>
<dbReference type="KEGG" id="sti:Sthe_3306"/>
<gene>
    <name evidence="4" type="ordered locus">Sthe_3306</name>
</gene>
<dbReference type="Pfam" id="PF08530">
    <property type="entry name" value="PepX_C"/>
    <property type="match status" value="1"/>
</dbReference>
<dbReference type="eggNOG" id="COG2936">
    <property type="taxonomic scope" value="Bacteria"/>
</dbReference>
<dbReference type="InterPro" id="IPR050585">
    <property type="entry name" value="Xaa-Pro_dipeptidyl-ppase/CocE"/>
</dbReference>
<dbReference type="InParanoid" id="D1CA63"/>
<evidence type="ECO:0000256" key="1">
    <source>
        <dbReference type="ARBA" id="ARBA00022801"/>
    </source>
</evidence>
<feature type="domain" description="Xaa-Pro dipeptidyl-peptidase C-terminal" evidence="3">
    <location>
        <begin position="316"/>
        <end position="560"/>
    </location>
</feature>
<organism evidence="4 5">
    <name type="scientific">Sphaerobacter thermophilus (strain ATCC 49802 / DSM 20745 / KCCM 41009 / NCIMB 13125 / S 6022)</name>
    <dbReference type="NCBI Taxonomy" id="479434"/>
    <lineage>
        <taxon>Bacteria</taxon>
        <taxon>Pseudomonadati</taxon>
        <taxon>Thermomicrobiota</taxon>
        <taxon>Thermomicrobia</taxon>
        <taxon>Sphaerobacterales</taxon>
        <taxon>Sphaerobacterineae</taxon>
        <taxon>Sphaerobacteraceae</taxon>
        <taxon>Sphaerobacter</taxon>
    </lineage>
</organism>
<proteinExistence type="predicted"/>
<dbReference type="SUPFAM" id="SSF49785">
    <property type="entry name" value="Galactose-binding domain-like"/>
    <property type="match status" value="1"/>
</dbReference>
<dbReference type="PANTHER" id="PTHR43056:SF10">
    <property type="entry name" value="COCE_NOND FAMILY, PUTATIVE (AFU_ORTHOLOGUE AFUA_7G00600)-RELATED"/>
    <property type="match status" value="1"/>
</dbReference>